<dbReference type="Proteomes" id="UP000255425">
    <property type="component" value="Unassembled WGS sequence"/>
</dbReference>
<reference evidence="1 2" key="1">
    <citation type="submission" date="2018-06" db="EMBL/GenBank/DDBJ databases">
        <authorList>
            <consortium name="Pathogen Informatics"/>
            <person name="Doyle S."/>
        </authorList>
    </citation>
    <scope>NUCLEOTIDE SEQUENCE [LARGE SCALE GENOMIC DNA]</scope>
    <source>
        <strain evidence="1 2">NCTC11807</strain>
    </source>
</reference>
<keyword evidence="2" id="KW-1185">Reference proteome</keyword>
<name>A0A380GX59_9STAP</name>
<accession>A0A380GX59</accession>
<evidence type="ECO:0000313" key="1">
    <source>
        <dbReference type="EMBL" id="SUM66907.1"/>
    </source>
</evidence>
<proteinExistence type="predicted"/>
<gene>
    <name evidence="1" type="ORF">NCTC11807_00055</name>
</gene>
<dbReference type="EMBL" id="UHDZ01000001">
    <property type="protein sequence ID" value="SUM66907.1"/>
    <property type="molecule type" value="Genomic_DNA"/>
</dbReference>
<sequence length="86" mass="9911">MILTILLIFFCIRLISLKISMQHAKQLKADGTVEYGIKNSKFLAITHGLIYISAAVEAFIRIHLTSLIAHWLNHIDHRLYHAIYSH</sequence>
<dbReference type="AlphaFoldDB" id="A0A380GX59"/>
<organism evidence="1 2">
    <name type="scientific">Staphylococcus saccharolyticus</name>
    <dbReference type="NCBI Taxonomy" id="33028"/>
    <lineage>
        <taxon>Bacteria</taxon>
        <taxon>Bacillati</taxon>
        <taxon>Bacillota</taxon>
        <taxon>Bacilli</taxon>
        <taxon>Bacillales</taxon>
        <taxon>Staphylococcaceae</taxon>
        <taxon>Staphylococcus</taxon>
    </lineage>
</organism>
<protein>
    <submittedName>
        <fullName evidence="1">Membrane spanning protein</fullName>
    </submittedName>
</protein>
<evidence type="ECO:0000313" key="2">
    <source>
        <dbReference type="Proteomes" id="UP000255425"/>
    </source>
</evidence>